<keyword evidence="4" id="KW-1185">Reference proteome</keyword>
<evidence type="ECO:0000313" key="3">
    <source>
        <dbReference type="EMBL" id="AYO32157.1"/>
    </source>
</evidence>
<gene>
    <name evidence="3" type="ORF">D2962_02040</name>
</gene>
<dbReference type="EMBL" id="CP033169">
    <property type="protein sequence ID" value="AYO32157.1"/>
    <property type="molecule type" value="Genomic_DNA"/>
</dbReference>
<accession>A0A3G2RBT4</accession>
<dbReference type="Gene3D" id="3.40.50.720">
    <property type="entry name" value="NAD(P)-binding Rossmann-like Domain"/>
    <property type="match status" value="1"/>
</dbReference>
<dbReference type="CDD" id="cd08231">
    <property type="entry name" value="MDR_TM0436_like"/>
    <property type="match status" value="1"/>
</dbReference>
<organism evidence="3 4">
    <name type="scientific">Biomaibacter acetigenes</name>
    <dbReference type="NCBI Taxonomy" id="2316383"/>
    <lineage>
        <taxon>Bacteria</taxon>
        <taxon>Bacillati</taxon>
        <taxon>Bacillota</taxon>
        <taxon>Clostridia</taxon>
        <taxon>Thermosediminibacterales</taxon>
        <taxon>Tepidanaerobacteraceae</taxon>
        <taxon>Biomaibacter</taxon>
    </lineage>
</organism>
<dbReference type="SMART" id="SM00829">
    <property type="entry name" value="PKS_ER"/>
    <property type="match status" value="1"/>
</dbReference>
<dbReference type="Pfam" id="PF08240">
    <property type="entry name" value="ADH_N"/>
    <property type="match status" value="1"/>
</dbReference>
<dbReference type="KEGG" id="bacg:D2962_02040"/>
<reference evidence="3 4" key="1">
    <citation type="submission" date="2018-10" db="EMBL/GenBank/DDBJ databases">
        <authorList>
            <person name="Zhang X."/>
        </authorList>
    </citation>
    <scope>NUCLEOTIDE SEQUENCE [LARGE SCALE GENOMIC DNA]</scope>
    <source>
        <strain evidence="3 4">SK-G1</strain>
    </source>
</reference>
<sequence>MMPFAMVLEEFNKPLVLREFPEPDLKPGEVLVKIEAAGVCGSDVHMWRGNDPRTPLPIILGHEGVGRVKKINGKKRTVLGEKIKEGDMILWNRGVSCGHCYFCSVKKEPSLCTNRWVYGINVSCGEPPHLKGCYAEEVLLSSDTDIFKVPESVDPAVLVPVSCSGATIAHAFDLAKPEEGDKILIQGPGPLGIFATAFAKAYGASEIIIIGGTEERLEMAKRFGATFAINRKKLSPEQRKEMVMERTHGLGADIAVEATGQPDAVSEGIDLVRRGGKYLMAGFGDPNGTVTLDCYKDIAHKNINIQGVWVSDTKHTHMALKLLLNNLNLFSELVSHRLPLDKANEALELMESKKATKVVLTP</sequence>
<dbReference type="AlphaFoldDB" id="A0A3G2RBT4"/>
<dbReference type="Gene3D" id="3.90.180.10">
    <property type="entry name" value="Medium-chain alcohol dehydrogenases, catalytic domain"/>
    <property type="match status" value="1"/>
</dbReference>
<evidence type="ECO:0000259" key="2">
    <source>
        <dbReference type="SMART" id="SM00829"/>
    </source>
</evidence>
<proteinExistence type="predicted"/>
<dbReference type="SUPFAM" id="SSF50129">
    <property type="entry name" value="GroES-like"/>
    <property type="match status" value="1"/>
</dbReference>
<protein>
    <submittedName>
        <fullName evidence="3">Alcohol dehydrogenase</fullName>
    </submittedName>
</protein>
<dbReference type="InterPro" id="IPR011032">
    <property type="entry name" value="GroES-like_sf"/>
</dbReference>
<dbReference type="RefSeq" id="WP_122015705.1">
    <property type="nucleotide sequence ID" value="NZ_CP033169.1"/>
</dbReference>
<evidence type="ECO:0000256" key="1">
    <source>
        <dbReference type="ARBA" id="ARBA00023002"/>
    </source>
</evidence>
<name>A0A3G2RBT4_9FIRM</name>
<dbReference type="Pfam" id="PF00107">
    <property type="entry name" value="ADH_zinc_N"/>
    <property type="match status" value="1"/>
</dbReference>
<dbReference type="InterPro" id="IPR020843">
    <property type="entry name" value="ER"/>
</dbReference>
<dbReference type="GO" id="GO:0016491">
    <property type="term" value="F:oxidoreductase activity"/>
    <property type="evidence" value="ECO:0007669"/>
    <property type="project" value="UniProtKB-KW"/>
</dbReference>
<dbReference type="InterPro" id="IPR013154">
    <property type="entry name" value="ADH-like_N"/>
</dbReference>
<dbReference type="PANTHER" id="PTHR43401">
    <property type="entry name" value="L-THREONINE 3-DEHYDROGENASE"/>
    <property type="match status" value="1"/>
</dbReference>
<dbReference type="InterPro" id="IPR013149">
    <property type="entry name" value="ADH-like_C"/>
</dbReference>
<evidence type="ECO:0000313" key="4">
    <source>
        <dbReference type="Proteomes" id="UP000280960"/>
    </source>
</evidence>
<dbReference type="Proteomes" id="UP000280960">
    <property type="component" value="Chromosome"/>
</dbReference>
<dbReference type="InterPro" id="IPR050129">
    <property type="entry name" value="Zn_alcohol_dh"/>
</dbReference>
<dbReference type="InterPro" id="IPR036291">
    <property type="entry name" value="NAD(P)-bd_dom_sf"/>
</dbReference>
<feature type="domain" description="Enoyl reductase (ER)" evidence="2">
    <location>
        <begin position="10"/>
        <end position="360"/>
    </location>
</feature>
<dbReference type="PANTHER" id="PTHR43401:SF1">
    <property type="entry name" value="ENOYL REDUCTASE (ER) DOMAIN-CONTAINING PROTEIN"/>
    <property type="match status" value="1"/>
</dbReference>
<dbReference type="SUPFAM" id="SSF51735">
    <property type="entry name" value="NAD(P)-binding Rossmann-fold domains"/>
    <property type="match status" value="1"/>
</dbReference>
<keyword evidence="1" id="KW-0560">Oxidoreductase</keyword>